<dbReference type="OrthoDB" id="28888at2157"/>
<dbReference type="PANTHER" id="PTHR43852">
    <property type="entry name" value="NUCLEOTIDYLTRANSFERASE"/>
    <property type="match status" value="1"/>
</dbReference>
<evidence type="ECO:0000313" key="6">
    <source>
        <dbReference type="EMBL" id="ABL79131.1"/>
    </source>
</evidence>
<gene>
    <name evidence="6" type="ordered locus">Tpen_1736</name>
</gene>
<dbReference type="Pfam" id="PF18765">
    <property type="entry name" value="Polbeta"/>
    <property type="match status" value="1"/>
</dbReference>
<sequence length="271" mass="30448">MIVKERLARALEYIGLLKELRRRASPEALAGDYVVRGAVERYLHLAIEAVIDAGMRLCSLLRLGKPESYRDVARILRGAGMLSAASAGKLELWVGLRNVLVHGYARIDYGKLAEALGEVEELENIVYEIARSTENRGVDPPKAGKDAETIARVLSNRSNVVFAYIFGSRAKGQARCRSDIDVAVYTRGEASWKHLVELKNELEDALGLDVDLVHLNEAPLTLAYEVVSTGVLVLDRDSEARAEYEVKVLKQFLDMKPRLEEYYEELFRQRE</sequence>
<dbReference type="GO" id="GO:0016787">
    <property type="term" value="F:hydrolase activity"/>
    <property type="evidence" value="ECO:0007669"/>
    <property type="project" value="UniProtKB-KW"/>
</dbReference>
<dbReference type="CDD" id="cd05403">
    <property type="entry name" value="NT_KNTase_like"/>
    <property type="match status" value="1"/>
</dbReference>
<feature type="domain" description="Polymerase beta nucleotidyltransferase" evidence="5">
    <location>
        <begin position="148"/>
        <end position="239"/>
    </location>
</feature>
<organism evidence="6 7">
    <name type="scientific">Thermofilum pendens (strain DSM 2475 / Hrk 5)</name>
    <dbReference type="NCBI Taxonomy" id="368408"/>
    <lineage>
        <taxon>Archaea</taxon>
        <taxon>Thermoproteota</taxon>
        <taxon>Thermoprotei</taxon>
        <taxon>Thermofilales</taxon>
        <taxon>Thermofilaceae</taxon>
        <taxon>Thermofilum</taxon>
    </lineage>
</organism>
<accession>A1S101</accession>
<dbReference type="eggNOG" id="arCOG02112">
    <property type="taxonomic scope" value="Archaea"/>
</dbReference>
<comment type="similarity">
    <text evidence="4">Belongs to the HepT RNase toxin family.</text>
</comment>
<dbReference type="EMBL" id="CP000505">
    <property type="protein sequence ID" value="ABL79131.1"/>
    <property type="molecule type" value="Genomic_DNA"/>
</dbReference>
<dbReference type="GO" id="GO:0004540">
    <property type="term" value="F:RNA nuclease activity"/>
    <property type="evidence" value="ECO:0007669"/>
    <property type="project" value="InterPro"/>
</dbReference>
<dbReference type="Pfam" id="PF01934">
    <property type="entry name" value="HepT-like"/>
    <property type="match status" value="1"/>
</dbReference>
<dbReference type="STRING" id="368408.Tpen_1736"/>
<proteinExistence type="inferred from homology"/>
<dbReference type="InterPro" id="IPR041633">
    <property type="entry name" value="Polbeta"/>
</dbReference>
<evidence type="ECO:0000259" key="5">
    <source>
        <dbReference type="Pfam" id="PF18765"/>
    </source>
</evidence>
<evidence type="ECO:0000256" key="4">
    <source>
        <dbReference type="ARBA" id="ARBA00024207"/>
    </source>
</evidence>
<dbReference type="InterPro" id="IPR043519">
    <property type="entry name" value="NT_sf"/>
</dbReference>
<dbReference type="InterPro" id="IPR008201">
    <property type="entry name" value="HepT-like"/>
</dbReference>
<evidence type="ECO:0000256" key="2">
    <source>
        <dbReference type="ARBA" id="ARBA00022722"/>
    </source>
</evidence>
<dbReference type="RefSeq" id="WP_011753396.1">
    <property type="nucleotide sequence ID" value="NC_008698.1"/>
</dbReference>
<evidence type="ECO:0000313" key="7">
    <source>
        <dbReference type="Proteomes" id="UP000000641"/>
    </source>
</evidence>
<dbReference type="SUPFAM" id="SSF81301">
    <property type="entry name" value="Nucleotidyltransferase"/>
    <property type="match status" value="1"/>
</dbReference>
<keyword evidence="1" id="KW-1277">Toxin-antitoxin system</keyword>
<name>A1S101_THEPD</name>
<dbReference type="EnsemblBacteria" id="ABL79131">
    <property type="protein sequence ID" value="ABL79131"/>
    <property type="gene ID" value="Tpen_1736"/>
</dbReference>
<dbReference type="Proteomes" id="UP000000641">
    <property type="component" value="Chromosome"/>
</dbReference>
<dbReference type="Gene3D" id="3.30.460.10">
    <property type="entry name" value="Beta Polymerase, domain 2"/>
    <property type="match status" value="1"/>
</dbReference>
<keyword evidence="3" id="KW-0378">Hydrolase</keyword>
<dbReference type="NCBIfam" id="NF047751">
    <property type="entry name" value="HepT_toxin"/>
    <property type="match status" value="1"/>
</dbReference>
<dbReference type="KEGG" id="tpe:Tpen_1736"/>
<evidence type="ECO:0000256" key="1">
    <source>
        <dbReference type="ARBA" id="ARBA00022649"/>
    </source>
</evidence>
<dbReference type="InterPro" id="IPR052930">
    <property type="entry name" value="TA_antitoxin_MntA"/>
</dbReference>
<dbReference type="GO" id="GO:0110001">
    <property type="term" value="C:toxin-antitoxin complex"/>
    <property type="evidence" value="ECO:0007669"/>
    <property type="project" value="InterPro"/>
</dbReference>
<protein>
    <recommendedName>
        <fullName evidence="5">Polymerase beta nucleotidyltransferase domain-containing protein</fullName>
    </recommendedName>
</protein>
<keyword evidence="7" id="KW-1185">Reference proteome</keyword>
<dbReference type="Gene3D" id="1.20.120.580">
    <property type="entry name" value="bsu32300-like"/>
    <property type="match status" value="1"/>
</dbReference>
<dbReference type="AlphaFoldDB" id="A1S101"/>
<evidence type="ECO:0000256" key="3">
    <source>
        <dbReference type="ARBA" id="ARBA00022801"/>
    </source>
</evidence>
<reference evidence="7" key="1">
    <citation type="journal article" date="2008" name="J. Bacteriol.">
        <title>Genome sequence of Thermofilum pendens reveals an exceptional loss of biosynthetic pathways without genome reduction.</title>
        <authorList>
            <person name="Anderson I."/>
            <person name="Rodriguez J."/>
            <person name="Susanti D."/>
            <person name="Porat I."/>
            <person name="Reich C."/>
            <person name="Ulrich L.E."/>
            <person name="Elkins J.G."/>
            <person name="Mavromatis K."/>
            <person name="Lykidis A."/>
            <person name="Kim E."/>
            <person name="Thompson L.S."/>
            <person name="Nolan M."/>
            <person name="Land M."/>
            <person name="Copeland A."/>
            <person name="Lapidus A."/>
            <person name="Lucas S."/>
            <person name="Detter C."/>
            <person name="Zhulin I.B."/>
            <person name="Olsen G.J."/>
            <person name="Whitman W."/>
            <person name="Mukhopadhyay B."/>
            <person name="Bristow J."/>
            <person name="Kyrpides N."/>
        </authorList>
    </citation>
    <scope>NUCLEOTIDE SEQUENCE [LARGE SCALE GENOMIC DNA]</scope>
    <source>
        <strain evidence="7">DSM 2475 / Hrk 5</strain>
    </source>
</reference>
<keyword evidence="2" id="KW-0540">Nuclease</keyword>
<dbReference type="HOGENOM" id="CLU_971892_0_0_2"/>
<dbReference type="InterPro" id="IPR037038">
    <property type="entry name" value="HepT-like_sf"/>
</dbReference>
<dbReference type="GeneID" id="4601761"/>
<dbReference type="PANTHER" id="PTHR43852:SF3">
    <property type="entry name" value="NUCLEOTIDYLTRANSFERASE"/>
    <property type="match status" value="1"/>
</dbReference>
<dbReference type="NCBIfam" id="NF047752">
    <property type="entry name" value="MntA_antitoxin"/>
    <property type="match status" value="1"/>
</dbReference>